<dbReference type="AlphaFoldDB" id="A0A9W4UA74"/>
<dbReference type="PANTHER" id="PTHR38787">
    <property type="entry name" value="REGULATORY P DOMAIN-CONTAINING PROTEIN"/>
    <property type="match status" value="1"/>
</dbReference>
<dbReference type="NCBIfam" id="TIGR04312">
    <property type="entry name" value="choice_anch_B"/>
    <property type="match status" value="1"/>
</dbReference>
<dbReference type="Proteomes" id="UP001152607">
    <property type="component" value="Unassembled WGS sequence"/>
</dbReference>
<comment type="caution">
    <text evidence="1">The sequence shown here is derived from an EMBL/GenBank/DDBJ whole genome shotgun (WGS) entry which is preliminary data.</text>
</comment>
<evidence type="ECO:0000313" key="2">
    <source>
        <dbReference type="Proteomes" id="UP001152607"/>
    </source>
</evidence>
<gene>
    <name evidence="1" type="ORF">PDIGIT_LOCUS5516</name>
</gene>
<dbReference type="EMBL" id="CAOQHR010000003">
    <property type="protein sequence ID" value="CAI6332491.1"/>
    <property type="molecule type" value="Genomic_DNA"/>
</dbReference>
<dbReference type="GO" id="GO:0005576">
    <property type="term" value="C:extracellular region"/>
    <property type="evidence" value="ECO:0007669"/>
    <property type="project" value="TreeGrafter"/>
</dbReference>
<dbReference type="PANTHER" id="PTHR38787:SF3">
    <property type="entry name" value="REGULATORY P DOMAIN-CONTAINING PROTEIN"/>
    <property type="match status" value="1"/>
</dbReference>
<sequence>MKFYTAIAALAAAGSAKEIPRDAKRHAELYESGVMHEKIMAAKAAQLSHDEEMGLMGINEAAVFGPSYAELGFAQCKDGYAVPIRGDTVNRFKCNNMNMHHFLSHERLGSATGLGSSSWGWISDDGREFAIIAQGDGAAFAEITTAGQLRYLGRLPQTTGVAPSRWRELRTMDNYLVVGSEEPGHGVQFFDLKKILDIDYKQGPKTFSPDTDLTDFWNDLPLGRVHNVVTNPETKFAYTVGAQPRNDTVCRSGINMLDMSDPSNVVSPGCAHQDGYVHDAQCLIYRGPHQKYLGREICYGYNEDALTIYDLSDKAFPEVISITSYEGASYTHQGWVLNSDYQEYLIMDDELDEQEKRGPASNGRPTTFVWDIRNLERPKQTGYYQGPRTVIDHNQYVYGKYAYQSNYGAGISVLDISSIPSDPTGRGVKEVAAFDIYPDDDALEGGGTVSFVGSWSSWAGFPSGFILINTIEKGAWVVKVQKELA</sequence>
<accession>A0A9W4UA74</accession>
<organism evidence="1 2">
    <name type="scientific">Periconia digitata</name>
    <dbReference type="NCBI Taxonomy" id="1303443"/>
    <lineage>
        <taxon>Eukaryota</taxon>
        <taxon>Fungi</taxon>
        <taxon>Dikarya</taxon>
        <taxon>Ascomycota</taxon>
        <taxon>Pezizomycotina</taxon>
        <taxon>Dothideomycetes</taxon>
        <taxon>Pleosporomycetidae</taxon>
        <taxon>Pleosporales</taxon>
        <taxon>Massarineae</taxon>
        <taxon>Periconiaceae</taxon>
        <taxon>Periconia</taxon>
    </lineage>
</organism>
<dbReference type="OrthoDB" id="2099887at2759"/>
<dbReference type="InterPro" id="IPR027589">
    <property type="entry name" value="Choice_anch_B"/>
</dbReference>
<keyword evidence="2" id="KW-1185">Reference proteome</keyword>
<evidence type="ECO:0000313" key="1">
    <source>
        <dbReference type="EMBL" id="CAI6332491.1"/>
    </source>
</evidence>
<proteinExistence type="predicted"/>
<protein>
    <submittedName>
        <fullName evidence="1">Uncharacterized protein</fullName>
    </submittedName>
</protein>
<reference evidence="1" key="1">
    <citation type="submission" date="2023-01" db="EMBL/GenBank/DDBJ databases">
        <authorList>
            <person name="Van Ghelder C."/>
            <person name="Rancurel C."/>
        </authorList>
    </citation>
    <scope>NUCLEOTIDE SEQUENCE</scope>
    <source>
        <strain evidence="1">CNCM I-4278</strain>
    </source>
</reference>
<name>A0A9W4UA74_9PLEO</name>